<dbReference type="InterPro" id="IPR050430">
    <property type="entry name" value="Peptidase_S1"/>
</dbReference>
<dbReference type="InterPro" id="IPR001314">
    <property type="entry name" value="Peptidase_S1A"/>
</dbReference>
<dbReference type="InterPro" id="IPR043504">
    <property type="entry name" value="Peptidase_S1_PA_chymotrypsin"/>
</dbReference>
<evidence type="ECO:0000259" key="4">
    <source>
        <dbReference type="PROSITE" id="PS50240"/>
    </source>
</evidence>
<evidence type="ECO:0000256" key="3">
    <source>
        <dbReference type="SAM" id="Phobius"/>
    </source>
</evidence>
<dbReference type="Proteomes" id="UP000034457">
    <property type="component" value="Unassembled WGS sequence"/>
</dbReference>
<dbReference type="EMBL" id="LBQC01000039">
    <property type="protein sequence ID" value="KKP70653.1"/>
    <property type="molecule type" value="Genomic_DNA"/>
</dbReference>
<dbReference type="GO" id="GO:0006508">
    <property type="term" value="P:proteolysis"/>
    <property type="evidence" value="ECO:0007669"/>
    <property type="project" value="InterPro"/>
</dbReference>
<evidence type="ECO:0000256" key="2">
    <source>
        <dbReference type="ARBA" id="ARBA00023157"/>
    </source>
</evidence>
<comment type="similarity">
    <text evidence="1">Belongs to the peptidase S1 family.</text>
</comment>
<keyword evidence="3" id="KW-1133">Transmembrane helix</keyword>
<feature type="transmembrane region" description="Helical" evidence="3">
    <location>
        <begin position="12"/>
        <end position="30"/>
    </location>
</feature>
<organism evidence="5 6">
    <name type="scientific">Candidatus Roizmanbacteria bacterium GW2011_GWA2_35_19</name>
    <dbReference type="NCBI Taxonomy" id="1618478"/>
    <lineage>
        <taxon>Bacteria</taxon>
        <taxon>Candidatus Roizmaniibacteriota</taxon>
    </lineage>
</organism>
<dbReference type="Pfam" id="PF00089">
    <property type="entry name" value="Trypsin"/>
    <property type="match status" value="1"/>
</dbReference>
<dbReference type="Gene3D" id="2.40.10.10">
    <property type="entry name" value="Trypsin-like serine proteases"/>
    <property type="match status" value="1"/>
</dbReference>
<dbReference type="STRING" id="1618478.UR68_C0039G0004"/>
<dbReference type="PRINTS" id="PR00722">
    <property type="entry name" value="CHYMOTRYPSIN"/>
</dbReference>
<dbReference type="GO" id="GO:0004252">
    <property type="term" value="F:serine-type endopeptidase activity"/>
    <property type="evidence" value="ECO:0007669"/>
    <property type="project" value="InterPro"/>
</dbReference>
<protein>
    <recommendedName>
        <fullName evidence="4">Peptidase S1 domain-containing protein</fullName>
    </recommendedName>
</protein>
<dbReference type="InterPro" id="IPR001254">
    <property type="entry name" value="Trypsin_dom"/>
</dbReference>
<dbReference type="AlphaFoldDB" id="A0A0G0BMK8"/>
<dbReference type="PROSITE" id="PS50240">
    <property type="entry name" value="TRYPSIN_DOM"/>
    <property type="match status" value="1"/>
</dbReference>
<proteinExistence type="inferred from homology"/>
<evidence type="ECO:0000256" key="1">
    <source>
        <dbReference type="ARBA" id="ARBA00007664"/>
    </source>
</evidence>
<dbReference type="SUPFAM" id="SSF50494">
    <property type="entry name" value="Trypsin-like serine proteases"/>
    <property type="match status" value="1"/>
</dbReference>
<keyword evidence="3" id="KW-0472">Membrane</keyword>
<dbReference type="PANTHER" id="PTHR24276:SF98">
    <property type="entry name" value="FI18310P1-RELATED"/>
    <property type="match status" value="1"/>
</dbReference>
<sequence length="294" mass="33235">MKSDFFCFKKIYLYFFIFISIIFLNIKIIYNKFPLTMESKAAEKNIIGGTCVNFGDYPYFVGLALNRPNRLPFENYFCGGTLISPYYVITAEHCINGIFAQVNGWIKEDIKKGGIDPTPTPMTLDGIVAYANFTDLNQMTRAYQSKIESKMSLGFYDLSLLKLKYPINIAKYPSLPKDYSYYNLQREFTLLGFGEGKLNNNSSLIYPSNCLNIAKQKIIGEAPGIFTGKSTDNSLCKKDSGGPAIVKELDRDILIGVSTDKIGPCEPNVNNIYAKTRQSYFFSNTIDKIMRTIK</sequence>
<name>A0A0G0BMK8_9BACT</name>
<accession>A0A0G0BMK8</accession>
<dbReference type="PANTHER" id="PTHR24276">
    <property type="entry name" value="POLYSERASE-RELATED"/>
    <property type="match status" value="1"/>
</dbReference>
<feature type="domain" description="Peptidase S1" evidence="4">
    <location>
        <begin position="46"/>
        <end position="291"/>
    </location>
</feature>
<evidence type="ECO:0000313" key="6">
    <source>
        <dbReference type="Proteomes" id="UP000034457"/>
    </source>
</evidence>
<dbReference type="SMART" id="SM00020">
    <property type="entry name" value="Tryp_SPc"/>
    <property type="match status" value="1"/>
</dbReference>
<comment type="caution">
    <text evidence="5">The sequence shown here is derived from an EMBL/GenBank/DDBJ whole genome shotgun (WGS) entry which is preliminary data.</text>
</comment>
<keyword evidence="3" id="KW-0812">Transmembrane</keyword>
<evidence type="ECO:0000313" key="5">
    <source>
        <dbReference type="EMBL" id="KKP70653.1"/>
    </source>
</evidence>
<keyword evidence="2" id="KW-1015">Disulfide bond</keyword>
<gene>
    <name evidence="5" type="ORF">UR68_C0039G0004</name>
</gene>
<dbReference type="InterPro" id="IPR009003">
    <property type="entry name" value="Peptidase_S1_PA"/>
</dbReference>
<reference evidence="5 6" key="1">
    <citation type="journal article" date="2015" name="Nature">
        <title>rRNA introns, odd ribosomes, and small enigmatic genomes across a large radiation of phyla.</title>
        <authorList>
            <person name="Brown C.T."/>
            <person name="Hug L.A."/>
            <person name="Thomas B.C."/>
            <person name="Sharon I."/>
            <person name="Castelle C.J."/>
            <person name="Singh A."/>
            <person name="Wilkins M.J."/>
            <person name="Williams K.H."/>
            <person name="Banfield J.F."/>
        </authorList>
    </citation>
    <scope>NUCLEOTIDE SEQUENCE [LARGE SCALE GENOMIC DNA]</scope>
</reference>